<keyword evidence="2" id="KW-1185">Reference proteome</keyword>
<accession>A0A804PTE2</accession>
<reference evidence="1" key="3">
    <citation type="submission" date="2021-05" db="UniProtKB">
        <authorList>
            <consortium name="EnsemblPlants"/>
        </authorList>
    </citation>
    <scope>IDENTIFICATION</scope>
    <source>
        <strain evidence="1">cv. B73</strain>
    </source>
</reference>
<name>A0A804PTE2_MAIZE</name>
<dbReference type="AlphaFoldDB" id="A0A804PTE2"/>
<reference evidence="1" key="2">
    <citation type="submission" date="2019-07" db="EMBL/GenBank/DDBJ databases">
        <authorList>
            <person name="Seetharam A."/>
            <person name="Woodhouse M."/>
            <person name="Cannon E."/>
        </authorList>
    </citation>
    <scope>NUCLEOTIDE SEQUENCE [LARGE SCALE GENOMIC DNA]</scope>
    <source>
        <strain evidence="1">cv. B73</strain>
    </source>
</reference>
<dbReference type="EnsemblPlants" id="Zm00001eb270770_T001">
    <property type="protein sequence ID" value="Zm00001eb270770_P001"/>
    <property type="gene ID" value="Zm00001eb270770"/>
</dbReference>
<protein>
    <submittedName>
        <fullName evidence="1">Uncharacterized protein</fullName>
    </submittedName>
</protein>
<sequence length="145" mass="16270">MLLCGYQPDSEPFLLLQCQESEAEAEVDAPAFGDSGRRYLGLRTLGVEMMLLNDDGSGESHARMACVNGQANTFCWWECRGQSFSPFKKSSAGGIRIMEHPRNQKNQLNANMIAKRNVDNFGGLKFLPDSRSYEAYQKKSEMYAL</sequence>
<evidence type="ECO:0000313" key="1">
    <source>
        <dbReference type="EnsemblPlants" id="Zm00001eb270770_P001"/>
    </source>
</evidence>
<evidence type="ECO:0000313" key="2">
    <source>
        <dbReference type="Proteomes" id="UP000007305"/>
    </source>
</evidence>
<organism evidence="1 2">
    <name type="scientific">Zea mays</name>
    <name type="common">Maize</name>
    <dbReference type="NCBI Taxonomy" id="4577"/>
    <lineage>
        <taxon>Eukaryota</taxon>
        <taxon>Viridiplantae</taxon>
        <taxon>Streptophyta</taxon>
        <taxon>Embryophyta</taxon>
        <taxon>Tracheophyta</taxon>
        <taxon>Spermatophyta</taxon>
        <taxon>Magnoliopsida</taxon>
        <taxon>Liliopsida</taxon>
        <taxon>Poales</taxon>
        <taxon>Poaceae</taxon>
        <taxon>PACMAD clade</taxon>
        <taxon>Panicoideae</taxon>
        <taxon>Andropogonodae</taxon>
        <taxon>Andropogoneae</taxon>
        <taxon>Tripsacinae</taxon>
        <taxon>Zea</taxon>
    </lineage>
</organism>
<reference evidence="2" key="1">
    <citation type="journal article" date="2009" name="Science">
        <title>The B73 maize genome: complexity, diversity, and dynamics.</title>
        <authorList>
            <person name="Schnable P.S."/>
            <person name="Ware D."/>
            <person name="Fulton R.S."/>
            <person name="Stein J.C."/>
            <person name="Wei F."/>
            <person name="Pasternak S."/>
            <person name="Liang C."/>
            <person name="Zhang J."/>
            <person name="Fulton L."/>
            <person name="Graves T.A."/>
            <person name="Minx P."/>
            <person name="Reily A.D."/>
            <person name="Courtney L."/>
            <person name="Kruchowski S.S."/>
            <person name="Tomlinson C."/>
            <person name="Strong C."/>
            <person name="Delehaunty K."/>
            <person name="Fronick C."/>
            <person name="Courtney B."/>
            <person name="Rock S.M."/>
            <person name="Belter E."/>
            <person name="Du F."/>
            <person name="Kim K."/>
            <person name="Abbott R.M."/>
            <person name="Cotton M."/>
            <person name="Levy A."/>
            <person name="Marchetto P."/>
            <person name="Ochoa K."/>
            <person name="Jackson S.M."/>
            <person name="Gillam B."/>
            <person name="Chen W."/>
            <person name="Yan L."/>
            <person name="Higginbotham J."/>
            <person name="Cardenas M."/>
            <person name="Waligorski J."/>
            <person name="Applebaum E."/>
            <person name="Phelps L."/>
            <person name="Falcone J."/>
            <person name="Kanchi K."/>
            <person name="Thane T."/>
            <person name="Scimone A."/>
            <person name="Thane N."/>
            <person name="Henke J."/>
            <person name="Wang T."/>
            <person name="Ruppert J."/>
            <person name="Shah N."/>
            <person name="Rotter K."/>
            <person name="Hodges J."/>
            <person name="Ingenthron E."/>
            <person name="Cordes M."/>
            <person name="Kohlberg S."/>
            <person name="Sgro J."/>
            <person name="Delgado B."/>
            <person name="Mead K."/>
            <person name="Chinwalla A."/>
            <person name="Leonard S."/>
            <person name="Crouse K."/>
            <person name="Collura K."/>
            <person name="Kudrna D."/>
            <person name="Currie J."/>
            <person name="He R."/>
            <person name="Angelova A."/>
            <person name="Rajasekar S."/>
            <person name="Mueller T."/>
            <person name="Lomeli R."/>
            <person name="Scara G."/>
            <person name="Ko A."/>
            <person name="Delaney K."/>
            <person name="Wissotski M."/>
            <person name="Lopez G."/>
            <person name="Campos D."/>
            <person name="Braidotti M."/>
            <person name="Ashley E."/>
            <person name="Golser W."/>
            <person name="Kim H."/>
            <person name="Lee S."/>
            <person name="Lin J."/>
            <person name="Dujmic Z."/>
            <person name="Kim W."/>
            <person name="Talag J."/>
            <person name="Zuccolo A."/>
            <person name="Fan C."/>
            <person name="Sebastian A."/>
            <person name="Kramer M."/>
            <person name="Spiegel L."/>
            <person name="Nascimento L."/>
            <person name="Zutavern T."/>
            <person name="Miller B."/>
            <person name="Ambroise C."/>
            <person name="Muller S."/>
            <person name="Spooner W."/>
            <person name="Narechania A."/>
            <person name="Ren L."/>
            <person name="Wei S."/>
            <person name="Kumari S."/>
            <person name="Faga B."/>
            <person name="Levy M.J."/>
            <person name="McMahan L."/>
            <person name="Van Buren P."/>
            <person name="Vaughn M.W."/>
            <person name="Ying K."/>
            <person name="Yeh C.-T."/>
            <person name="Emrich S.J."/>
            <person name="Jia Y."/>
            <person name="Kalyanaraman A."/>
            <person name="Hsia A.-P."/>
            <person name="Barbazuk W.B."/>
            <person name="Baucom R.S."/>
            <person name="Brutnell T.P."/>
            <person name="Carpita N.C."/>
            <person name="Chaparro C."/>
            <person name="Chia J.-M."/>
            <person name="Deragon J.-M."/>
            <person name="Estill J.C."/>
            <person name="Fu Y."/>
            <person name="Jeddeloh J.A."/>
            <person name="Han Y."/>
            <person name="Lee H."/>
            <person name="Li P."/>
            <person name="Lisch D.R."/>
            <person name="Liu S."/>
            <person name="Liu Z."/>
            <person name="Nagel D.H."/>
            <person name="McCann M.C."/>
            <person name="SanMiguel P."/>
            <person name="Myers A.M."/>
            <person name="Nettleton D."/>
            <person name="Nguyen J."/>
            <person name="Penning B.W."/>
            <person name="Ponnala L."/>
            <person name="Schneider K.L."/>
            <person name="Schwartz D.C."/>
            <person name="Sharma A."/>
            <person name="Soderlund C."/>
            <person name="Springer N.M."/>
            <person name="Sun Q."/>
            <person name="Wang H."/>
            <person name="Waterman M."/>
            <person name="Westerman R."/>
            <person name="Wolfgruber T.K."/>
            <person name="Yang L."/>
            <person name="Yu Y."/>
            <person name="Zhang L."/>
            <person name="Zhou S."/>
            <person name="Zhu Q."/>
            <person name="Bennetzen J.L."/>
            <person name="Dawe R.K."/>
            <person name="Jiang J."/>
            <person name="Jiang N."/>
            <person name="Presting G.G."/>
            <person name="Wessler S.R."/>
            <person name="Aluru S."/>
            <person name="Martienssen R.A."/>
            <person name="Clifton S.W."/>
            <person name="McCombie W.R."/>
            <person name="Wing R.A."/>
            <person name="Wilson R.K."/>
        </authorList>
    </citation>
    <scope>NUCLEOTIDE SEQUENCE [LARGE SCALE GENOMIC DNA]</scope>
    <source>
        <strain evidence="2">cv. B73</strain>
    </source>
</reference>
<proteinExistence type="predicted"/>
<dbReference type="Proteomes" id="UP000007305">
    <property type="component" value="Chromosome 6"/>
</dbReference>
<dbReference type="Gramene" id="Zm00001eb270770_T001">
    <property type="protein sequence ID" value="Zm00001eb270770_P001"/>
    <property type="gene ID" value="Zm00001eb270770"/>
</dbReference>
<dbReference type="InParanoid" id="A0A804PTE2"/>